<evidence type="ECO:0000256" key="1">
    <source>
        <dbReference type="SAM" id="MobiDB-lite"/>
    </source>
</evidence>
<evidence type="ECO:0000313" key="2">
    <source>
        <dbReference type="EMBL" id="KAG9465463.1"/>
    </source>
</evidence>
<feature type="region of interest" description="Disordered" evidence="1">
    <location>
        <begin position="45"/>
        <end position="68"/>
    </location>
</feature>
<proteinExistence type="predicted"/>
<accession>A0A8J6BQC7</accession>
<gene>
    <name evidence="2" type="ORF">GDO78_018323</name>
</gene>
<dbReference type="AlphaFoldDB" id="A0A8J6BQC7"/>
<feature type="compositionally biased region" description="Basic and acidic residues" evidence="1">
    <location>
        <begin position="90"/>
        <end position="112"/>
    </location>
</feature>
<name>A0A8J6BQC7_ELECQ</name>
<evidence type="ECO:0000313" key="3">
    <source>
        <dbReference type="Proteomes" id="UP000770717"/>
    </source>
</evidence>
<dbReference type="OrthoDB" id="10532692at2759"/>
<protein>
    <submittedName>
        <fullName evidence="2">Uncharacterized protein</fullName>
    </submittedName>
</protein>
<reference evidence="2" key="1">
    <citation type="thesis" date="2020" institute="ProQuest LLC" country="789 East Eisenhower Parkway, Ann Arbor, MI, USA">
        <title>Comparative Genomics and Chromosome Evolution.</title>
        <authorList>
            <person name="Mudd A.B."/>
        </authorList>
    </citation>
    <scope>NUCLEOTIDE SEQUENCE</scope>
    <source>
        <strain evidence="2">HN-11 Male</strain>
        <tissue evidence="2">Kidney and liver</tissue>
    </source>
</reference>
<keyword evidence="3" id="KW-1185">Reference proteome</keyword>
<feature type="region of interest" description="Disordered" evidence="1">
    <location>
        <begin position="90"/>
        <end position="138"/>
    </location>
</feature>
<comment type="caution">
    <text evidence="2">The sequence shown here is derived from an EMBL/GenBank/DDBJ whole genome shotgun (WGS) entry which is preliminary data.</text>
</comment>
<organism evidence="2 3">
    <name type="scientific">Eleutherodactylus coqui</name>
    <name type="common">Puerto Rican coqui</name>
    <dbReference type="NCBI Taxonomy" id="57060"/>
    <lineage>
        <taxon>Eukaryota</taxon>
        <taxon>Metazoa</taxon>
        <taxon>Chordata</taxon>
        <taxon>Craniata</taxon>
        <taxon>Vertebrata</taxon>
        <taxon>Euteleostomi</taxon>
        <taxon>Amphibia</taxon>
        <taxon>Batrachia</taxon>
        <taxon>Anura</taxon>
        <taxon>Neobatrachia</taxon>
        <taxon>Hyloidea</taxon>
        <taxon>Eleutherodactylidae</taxon>
        <taxon>Eleutherodactylinae</taxon>
        <taxon>Eleutherodactylus</taxon>
        <taxon>Eleutherodactylus</taxon>
    </lineage>
</organism>
<dbReference type="Proteomes" id="UP000770717">
    <property type="component" value="Unassembled WGS sequence"/>
</dbReference>
<dbReference type="EMBL" id="WNTK01003023">
    <property type="protein sequence ID" value="KAG9465463.1"/>
    <property type="molecule type" value="Genomic_DNA"/>
</dbReference>
<sequence length="138" mass="16521">MATLGFSIRWSSICILRMKTLQRLQKEEQKLKEQQLRNVSIMEARKAAQEERGEHHQTTAAADKKKEERRLAHLRKVRERIDMKELRKCVDSEERDRNHMEAQTRKAQDHYKQVAQRVYQAEQQGGRSRSRHVQPMEE</sequence>